<dbReference type="InterPro" id="IPR000719">
    <property type="entry name" value="Prot_kinase_dom"/>
</dbReference>
<comment type="caution">
    <text evidence="4">The sequence shown here is derived from an EMBL/GenBank/DDBJ whole genome shotgun (WGS) entry which is preliminary data.</text>
</comment>
<evidence type="ECO:0000313" key="4">
    <source>
        <dbReference type="EMBL" id="PAV17588.1"/>
    </source>
</evidence>
<gene>
    <name evidence="4" type="ORF">PNOK_0607400</name>
</gene>
<protein>
    <submittedName>
        <fullName evidence="4">Kinase</fullName>
    </submittedName>
</protein>
<evidence type="ECO:0000256" key="1">
    <source>
        <dbReference type="SAM" id="MobiDB-lite"/>
    </source>
</evidence>
<keyword evidence="2" id="KW-1133">Transmembrane helix</keyword>
<dbReference type="SMART" id="SM00220">
    <property type="entry name" value="S_TKc"/>
    <property type="match status" value="1"/>
</dbReference>
<dbReference type="OrthoDB" id="346907at2759"/>
<name>A0A286UDG7_9AGAM</name>
<feature type="region of interest" description="Disordered" evidence="1">
    <location>
        <begin position="1"/>
        <end position="55"/>
    </location>
</feature>
<dbReference type="InterPro" id="IPR008271">
    <property type="entry name" value="Ser/Thr_kinase_AS"/>
</dbReference>
<dbReference type="Proteomes" id="UP000217199">
    <property type="component" value="Unassembled WGS sequence"/>
</dbReference>
<dbReference type="PANTHER" id="PTHR44329">
    <property type="entry name" value="SERINE/THREONINE-PROTEIN KINASE TNNI3K-RELATED"/>
    <property type="match status" value="1"/>
</dbReference>
<evidence type="ECO:0000259" key="3">
    <source>
        <dbReference type="PROSITE" id="PS50011"/>
    </source>
</evidence>
<feature type="compositionally biased region" description="Polar residues" evidence="1">
    <location>
        <begin position="1"/>
        <end position="10"/>
    </location>
</feature>
<dbReference type="PANTHER" id="PTHR44329:SF214">
    <property type="entry name" value="PROTEIN KINASE DOMAIN-CONTAINING PROTEIN"/>
    <property type="match status" value="1"/>
</dbReference>
<feature type="domain" description="Protein kinase" evidence="3">
    <location>
        <begin position="75"/>
        <end position="396"/>
    </location>
</feature>
<dbReference type="Pfam" id="PF00069">
    <property type="entry name" value="Pkinase"/>
    <property type="match status" value="1"/>
</dbReference>
<dbReference type="PROSITE" id="PS50011">
    <property type="entry name" value="PROTEIN_KINASE_DOM"/>
    <property type="match status" value="1"/>
</dbReference>
<dbReference type="STRING" id="2282107.A0A286UDG7"/>
<keyword evidence="2" id="KW-0472">Membrane</keyword>
<dbReference type="AlphaFoldDB" id="A0A286UDG7"/>
<sequence>MTSASGTSGETLRFDTFNDIGGRRSNRFIEKDRKKSGRNTFEESKEDHLRGTSESKFRDELSGLAHLDKSGLVRKEDGNMQGHGSFCDLFIGVIERENINSGTSVEQSGSEIRVAIKRLRVNISHDKDFLKPFVKELRVWSRLTHPNILPLIGYFMEGDYPSILSEWMEKGTARRFISDTNLSVDNVLSMLLGVAKGVNYLHDNGVIHSDLKAENILISPSNKPLICDFGVSRIINSSTASKSTTGFARGTMRFMAPELFSSESPLHTKATDIWSLGMTFYEIISKGFPFAEKTDVQVIFHVLNQGIPDPPASLQDWGAQHPGDCFSLGNVHGDHHCYKYESDLLVRAIAPESLKWKSNKVVTHSTSYSLLAQRTTTALGCTMGFIILVNIVAYME</sequence>
<evidence type="ECO:0000313" key="5">
    <source>
        <dbReference type="Proteomes" id="UP000217199"/>
    </source>
</evidence>
<dbReference type="InterPro" id="IPR011009">
    <property type="entry name" value="Kinase-like_dom_sf"/>
</dbReference>
<keyword evidence="4" id="KW-0808">Transferase</keyword>
<feature type="transmembrane region" description="Helical" evidence="2">
    <location>
        <begin position="377"/>
        <end position="395"/>
    </location>
</feature>
<dbReference type="InterPro" id="IPR051681">
    <property type="entry name" value="Ser/Thr_Kinases-Pseudokinases"/>
</dbReference>
<dbReference type="PROSITE" id="PS00108">
    <property type="entry name" value="PROTEIN_KINASE_ST"/>
    <property type="match status" value="1"/>
</dbReference>
<reference evidence="4 5" key="1">
    <citation type="journal article" date="2017" name="Mol. Ecol.">
        <title>Comparative and population genomic landscape of Phellinus noxius: A hypervariable fungus causing root rot in trees.</title>
        <authorList>
            <person name="Chung C.L."/>
            <person name="Lee T.J."/>
            <person name="Akiba M."/>
            <person name="Lee H.H."/>
            <person name="Kuo T.H."/>
            <person name="Liu D."/>
            <person name="Ke H.M."/>
            <person name="Yokoi T."/>
            <person name="Roa M.B."/>
            <person name="Lu M.J."/>
            <person name="Chang Y.Y."/>
            <person name="Ann P.J."/>
            <person name="Tsai J.N."/>
            <person name="Chen C.Y."/>
            <person name="Tzean S.S."/>
            <person name="Ota Y."/>
            <person name="Hattori T."/>
            <person name="Sahashi N."/>
            <person name="Liou R.F."/>
            <person name="Kikuchi T."/>
            <person name="Tsai I.J."/>
        </authorList>
    </citation>
    <scope>NUCLEOTIDE SEQUENCE [LARGE SCALE GENOMIC DNA]</scope>
    <source>
        <strain evidence="4 5">FFPRI411160</strain>
    </source>
</reference>
<proteinExistence type="predicted"/>
<accession>A0A286UDG7</accession>
<keyword evidence="5" id="KW-1185">Reference proteome</keyword>
<keyword evidence="4" id="KW-0418">Kinase</keyword>
<organism evidence="4 5">
    <name type="scientific">Pyrrhoderma noxium</name>
    <dbReference type="NCBI Taxonomy" id="2282107"/>
    <lineage>
        <taxon>Eukaryota</taxon>
        <taxon>Fungi</taxon>
        <taxon>Dikarya</taxon>
        <taxon>Basidiomycota</taxon>
        <taxon>Agaricomycotina</taxon>
        <taxon>Agaricomycetes</taxon>
        <taxon>Hymenochaetales</taxon>
        <taxon>Hymenochaetaceae</taxon>
        <taxon>Pyrrhoderma</taxon>
    </lineage>
</organism>
<evidence type="ECO:0000256" key="2">
    <source>
        <dbReference type="SAM" id="Phobius"/>
    </source>
</evidence>
<dbReference type="SUPFAM" id="SSF56112">
    <property type="entry name" value="Protein kinase-like (PK-like)"/>
    <property type="match status" value="1"/>
</dbReference>
<keyword evidence="2" id="KW-0812">Transmembrane</keyword>
<dbReference type="InParanoid" id="A0A286UDG7"/>
<feature type="compositionally biased region" description="Basic and acidic residues" evidence="1">
    <location>
        <begin position="40"/>
        <end position="55"/>
    </location>
</feature>
<dbReference type="GO" id="GO:0005524">
    <property type="term" value="F:ATP binding"/>
    <property type="evidence" value="ECO:0007669"/>
    <property type="project" value="InterPro"/>
</dbReference>
<dbReference type="Gene3D" id="1.10.510.10">
    <property type="entry name" value="Transferase(Phosphotransferase) domain 1"/>
    <property type="match status" value="1"/>
</dbReference>
<dbReference type="EMBL" id="NBII01000006">
    <property type="protein sequence ID" value="PAV17588.1"/>
    <property type="molecule type" value="Genomic_DNA"/>
</dbReference>
<dbReference type="GO" id="GO:0004674">
    <property type="term" value="F:protein serine/threonine kinase activity"/>
    <property type="evidence" value="ECO:0007669"/>
    <property type="project" value="TreeGrafter"/>
</dbReference>